<dbReference type="Gene3D" id="3.90.1530.30">
    <property type="match status" value="1"/>
</dbReference>
<dbReference type="SUPFAM" id="SSF109709">
    <property type="entry name" value="KorB DNA-binding domain-like"/>
    <property type="match status" value="1"/>
</dbReference>
<protein>
    <submittedName>
        <fullName evidence="5">ParB/RepB/Spo0J family partition protein</fullName>
    </submittedName>
</protein>
<accession>A0A831WP47</accession>
<feature type="domain" description="ParB-like N-terminal" evidence="4">
    <location>
        <begin position="39"/>
        <end position="129"/>
    </location>
</feature>
<dbReference type="InterPro" id="IPR057240">
    <property type="entry name" value="ParB_dimer_C"/>
</dbReference>
<dbReference type="PANTHER" id="PTHR33375">
    <property type="entry name" value="CHROMOSOME-PARTITIONING PROTEIN PARB-RELATED"/>
    <property type="match status" value="1"/>
</dbReference>
<dbReference type="Pfam" id="PF17762">
    <property type="entry name" value="HTH_ParB"/>
    <property type="match status" value="1"/>
</dbReference>
<dbReference type="SMART" id="SM00470">
    <property type="entry name" value="ParB"/>
    <property type="match status" value="1"/>
</dbReference>
<dbReference type="FunFam" id="3.90.1530.30:FF:000001">
    <property type="entry name" value="Chromosome partitioning protein ParB"/>
    <property type="match status" value="1"/>
</dbReference>
<evidence type="ECO:0000256" key="1">
    <source>
        <dbReference type="ARBA" id="ARBA00006295"/>
    </source>
</evidence>
<comment type="similarity">
    <text evidence="1">Belongs to the ParB family.</text>
</comment>
<evidence type="ECO:0000313" key="5">
    <source>
        <dbReference type="EMBL" id="HED30487.1"/>
    </source>
</evidence>
<dbReference type="Proteomes" id="UP000886335">
    <property type="component" value="Unassembled WGS sequence"/>
</dbReference>
<dbReference type="PANTHER" id="PTHR33375:SF1">
    <property type="entry name" value="CHROMOSOME-PARTITIONING PROTEIN PARB-RELATED"/>
    <property type="match status" value="1"/>
</dbReference>
<name>A0A831WP47_PROAE</name>
<proteinExistence type="inferred from homology"/>
<dbReference type="GO" id="GO:0005694">
    <property type="term" value="C:chromosome"/>
    <property type="evidence" value="ECO:0007669"/>
    <property type="project" value="TreeGrafter"/>
</dbReference>
<dbReference type="InterPro" id="IPR050336">
    <property type="entry name" value="Chromosome_partition/occlusion"/>
</dbReference>
<evidence type="ECO:0000256" key="2">
    <source>
        <dbReference type="ARBA" id="ARBA00022829"/>
    </source>
</evidence>
<dbReference type="SUPFAM" id="SSF110849">
    <property type="entry name" value="ParB/Sulfiredoxin"/>
    <property type="match status" value="1"/>
</dbReference>
<dbReference type="GO" id="GO:0045881">
    <property type="term" value="P:positive regulation of sporulation resulting in formation of a cellular spore"/>
    <property type="evidence" value="ECO:0007669"/>
    <property type="project" value="TreeGrafter"/>
</dbReference>
<comment type="caution">
    <text evidence="5">The sequence shown here is derived from an EMBL/GenBank/DDBJ whole genome shotgun (WGS) entry which is preliminary data.</text>
</comment>
<organism evidence="5">
    <name type="scientific">Prosthecochloris aestuarii</name>
    <dbReference type="NCBI Taxonomy" id="1102"/>
    <lineage>
        <taxon>Bacteria</taxon>
        <taxon>Pseudomonadati</taxon>
        <taxon>Chlorobiota</taxon>
        <taxon>Chlorobiia</taxon>
        <taxon>Chlorobiales</taxon>
        <taxon>Chlorobiaceae</taxon>
        <taxon>Prosthecochloris</taxon>
    </lineage>
</organism>
<dbReference type="InterPro" id="IPR036086">
    <property type="entry name" value="ParB/Sulfiredoxin_sf"/>
</dbReference>
<evidence type="ECO:0000259" key="4">
    <source>
        <dbReference type="SMART" id="SM00470"/>
    </source>
</evidence>
<dbReference type="GO" id="GO:0003677">
    <property type="term" value="F:DNA binding"/>
    <property type="evidence" value="ECO:0007669"/>
    <property type="project" value="UniProtKB-KW"/>
</dbReference>
<dbReference type="EMBL" id="DSBW01000050">
    <property type="protein sequence ID" value="HED30487.1"/>
    <property type="molecule type" value="Genomic_DNA"/>
</dbReference>
<dbReference type="AlphaFoldDB" id="A0A831WP47"/>
<keyword evidence="3" id="KW-0238">DNA-binding</keyword>
<sequence>MAKKALGKGLKALIPDEGFSPVAPDRESPESWAREGAVGSLPVEKIVVNPFQPRKEFDEAALEDLKNSIIENGVIQPVTVTRSGDGYQLISGERRLRAVRQAGFKFIPAYIIDASGDSARLELALIENIQREDLNAIEIALALKSLVTTCDMTQDEVAQKVGKNRSTISNFLRLLKLPVEIQNSIIVGEISQGHARALVNLPTPKQQLKVWEQVISKKLSVRQTEELVNNLFRQQQEERTRDMPRPSEEVVRIETQLRDRFATKVKIVQKRKGHGEIHIQYYSPDDLERILELMAR</sequence>
<evidence type="ECO:0000256" key="3">
    <source>
        <dbReference type="ARBA" id="ARBA00023125"/>
    </source>
</evidence>
<dbReference type="NCBIfam" id="TIGR00180">
    <property type="entry name" value="parB_part"/>
    <property type="match status" value="1"/>
</dbReference>
<gene>
    <name evidence="5" type="ORF">ENN50_02100</name>
</gene>
<dbReference type="Pfam" id="PF23552">
    <property type="entry name" value="ParB_C"/>
    <property type="match status" value="1"/>
</dbReference>
<dbReference type="GO" id="GO:0007059">
    <property type="term" value="P:chromosome segregation"/>
    <property type="evidence" value="ECO:0007669"/>
    <property type="project" value="UniProtKB-KW"/>
</dbReference>
<dbReference type="InterPro" id="IPR004437">
    <property type="entry name" value="ParB/RepB/Spo0J"/>
</dbReference>
<dbReference type="InterPro" id="IPR041468">
    <property type="entry name" value="HTH_ParB/Spo0J"/>
</dbReference>
<dbReference type="FunFam" id="1.10.10.2830:FF:000001">
    <property type="entry name" value="Chromosome partitioning protein ParB"/>
    <property type="match status" value="1"/>
</dbReference>
<dbReference type="CDD" id="cd16393">
    <property type="entry name" value="SPO0J_N"/>
    <property type="match status" value="1"/>
</dbReference>
<dbReference type="InterPro" id="IPR003115">
    <property type="entry name" value="ParB_N"/>
</dbReference>
<dbReference type="Pfam" id="PF02195">
    <property type="entry name" value="ParB_N"/>
    <property type="match status" value="1"/>
</dbReference>
<dbReference type="Gene3D" id="1.10.10.2830">
    <property type="match status" value="1"/>
</dbReference>
<keyword evidence="2" id="KW-0159">Chromosome partition</keyword>
<reference evidence="5" key="1">
    <citation type="journal article" date="2020" name="mSystems">
        <title>Genome- and Community-Level Interaction Insights into Carbon Utilization and Element Cycling Functions of Hydrothermarchaeota in Hydrothermal Sediment.</title>
        <authorList>
            <person name="Zhou Z."/>
            <person name="Liu Y."/>
            <person name="Xu W."/>
            <person name="Pan J."/>
            <person name="Luo Z.H."/>
            <person name="Li M."/>
        </authorList>
    </citation>
    <scope>NUCLEOTIDE SEQUENCE [LARGE SCALE GENOMIC DNA]</scope>
    <source>
        <strain evidence="5">SpSt-1181</strain>
    </source>
</reference>